<evidence type="ECO:0000313" key="2">
    <source>
        <dbReference type="EMBL" id="MBB3892806.1"/>
    </source>
</evidence>
<feature type="signal peptide" evidence="1">
    <location>
        <begin position="1"/>
        <end position="19"/>
    </location>
</feature>
<dbReference type="EMBL" id="JACIDK010000006">
    <property type="protein sequence ID" value="MBB3892806.1"/>
    <property type="molecule type" value="Genomic_DNA"/>
</dbReference>
<dbReference type="InterPro" id="IPR021647">
    <property type="entry name" value="CusF_Ec"/>
</dbReference>
<dbReference type="Gene3D" id="2.40.50.320">
    <property type="entry name" value="Copper binding periplasmic protein CusF"/>
    <property type="match status" value="1"/>
</dbReference>
<evidence type="ECO:0000256" key="1">
    <source>
        <dbReference type="SAM" id="SignalP"/>
    </source>
</evidence>
<accession>A0A840A2G0</accession>
<dbReference type="InterPro" id="IPR042230">
    <property type="entry name" value="CusF_sf"/>
</dbReference>
<dbReference type="AlphaFoldDB" id="A0A840A2G0"/>
<protein>
    <submittedName>
        <fullName evidence="2">Cu(I)/Ag(I) efflux system protein CusF</fullName>
    </submittedName>
</protein>
<dbReference type="Pfam" id="PF11604">
    <property type="entry name" value="CusF_Ec"/>
    <property type="match status" value="1"/>
</dbReference>
<dbReference type="Proteomes" id="UP000530564">
    <property type="component" value="Unassembled WGS sequence"/>
</dbReference>
<sequence length="109" mass="10947">MKLILAAVAALGLSGPAFAQAGHDMAKMPGMDRPAAAAGAQGAGVIKKLDAKGGSVTLQHGPIAALSWPAMTMAFKADPALLKGLKMGQQVNFTLKTGGTPEVVAIQPK</sequence>
<keyword evidence="1" id="KW-0732">Signal</keyword>
<feature type="chain" id="PRO_5032711993" evidence="1">
    <location>
        <begin position="20"/>
        <end position="109"/>
    </location>
</feature>
<keyword evidence="3" id="KW-1185">Reference proteome</keyword>
<evidence type="ECO:0000313" key="3">
    <source>
        <dbReference type="Proteomes" id="UP000530564"/>
    </source>
</evidence>
<organism evidence="2 3">
    <name type="scientific">Phenylobacterium haematophilum</name>
    <dbReference type="NCBI Taxonomy" id="98513"/>
    <lineage>
        <taxon>Bacteria</taxon>
        <taxon>Pseudomonadati</taxon>
        <taxon>Pseudomonadota</taxon>
        <taxon>Alphaproteobacteria</taxon>
        <taxon>Caulobacterales</taxon>
        <taxon>Caulobacteraceae</taxon>
        <taxon>Phenylobacterium</taxon>
    </lineage>
</organism>
<comment type="caution">
    <text evidence="2">The sequence shown here is derived from an EMBL/GenBank/DDBJ whole genome shotgun (WGS) entry which is preliminary data.</text>
</comment>
<reference evidence="2 3" key="1">
    <citation type="submission" date="2020-08" db="EMBL/GenBank/DDBJ databases">
        <title>Genomic Encyclopedia of Type Strains, Phase IV (KMG-IV): sequencing the most valuable type-strain genomes for metagenomic binning, comparative biology and taxonomic classification.</title>
        <authorList>
            <person name="Goeker M."/>
        </authorList>
    </citation>
    <scope>NUCLEOTIDE SEQUENCE [LARGE SCALE GENOMIC DNA]</scope>
    <source>
        <strain evidence="2 3">DSM 21793</strain>
    </source>
</reference>
<name>A0A840A2G0_9CAUL</name>
<gene>
    <name evidence="2" type="ORF">GGQ61_003544</name>
</gene>
<proteinExistence type="predicted"/>
<dbReference type="RefSeq" id="WP_068875201.1">
    <property type="nucleotide sequence ID" value="NZ_JACIDK010000006.1"/>
</dbReference>